<evidence type="ECO:0000256" key="10">
    <source>
        <dbReference type="PROSITE-ProRule" id="PRU00042"/>
    </source>
</evidence>
<dbReference type="GO" id="GO:0008270">
    <property type="term" value="F:zinc ion binding"/>
    <property type="evidence" value="ECO:0007669"/>
    <property type="project" value="UniProtKB-KW"/>
</dbReference>
<evidence type="ECO:0000256" key="8">
    <source>
        <dbReference type="ARBA" id="ARBA00023163"/>
    </source>
</evidence>
<dbReference type="SMART" id="SM00355">
    <property type="entry name" value="ZnF_C2H2"/>
    <property type="match status" value="9"/>
</dbReference>
<dbReference type="PROSITE" id="PS00028">
    <property type="entry name" value="ZINC_FINGER_C2H2_1"/>
    <property type="match status" value="8"/>
</dbReference>
<evidence type="ECO:0000256" key="2">
    <source>
        <dbReference type="ARBA" id="ARBA00006991"/>
    </source>
</evidence>
<evidence type="ECO:0000259" key="12">
    <source>
        <dbReference type="PROSITE" id="PS50157"/>
    </source>
</evidence>
<dbReference type="GO" id="GO:0005634">
    <property type="term" value="C:nucleus"/>
    <property type="evidence" value="ECO:0007669"/>
    <property type="project" value="UniProtKB-SubCell"/>
</dbReference>
<feature type="domain" description="C2H2-type" evidence="12">
    <location>
        <begin position="548"/>
        <end position="575"/>
    </location>
</feature>
<dbReference type="PANTHER" id="PTHR24377">
    <property type="entry name" value="IP01015P-RELATED"/>
    <property type="match status" value="1"/>
</dbReference>
<keyword evidence="7" id="KW-0805">Transcription regulation</keyword>
<feature type="domain" description="C2H2-type" evidence="12">
    <location>
        <begin position="303"/>
        <end position="329"/>
    </location>
</feature>
<evidence type="ECO:0000256" key="6">
    <source>
        <dbReference type="ARBA" id="ARBA00022833"/>
    </source>
</evidence>
<evidence type="ECO:0000256" key="5">
    <source>
        <dbReference type="ARBA" id="ARBA00022771"/>
    </source>
</evidence>
<evidence type="ECO:0000313" key="13">
    <source>
        <dbReference type="EMBL" id="KAJ1168121.1"/>
    </source>
</evidence>
<evidence type="ECO:0000256" key="1">
    <source>
        <dbReference type="ARBA" id="ARBA00004123"/>
    </source>
</evidence>
<dbReference type="Pfam" id="PF00096">
    <property type="entry name" value="zf-C2H2"/>
    <property type="match status" value="8"/>
</dbReference>
<feature type="compositionally biased region" description="Polar residues" evidence="11">
    <location>
        <begin position="140"/>
        <end position="157"/>
    </location>
</feature>
<evidence type="ECO:0000256" key="7">
    <source>
        <dbReference type="ARBA" id="ARBA00023015"/>
    </source>
</evidence>
<keyword evidence="3" id="KW-0479">Metal-binding</keyword>
<organism evidence="13 14">
    <name type="scientific">Pleurodeles waltl</name>
    <name type="common">Iberian ribbed newt</name>
    <dbReference type="NCBI Taxonomy" id="8319"/>
    <lineage>
        <taxon>Eukaryota</taxon>
        <taxon>Metazoa</taxon>
        <taxon>Chordata</taxon>
        <taxon>Craniata</taxon>
        <taxon>Vertebrata</taxon>
        <taxon>Euteleostomi</taxon>
        <taxon>Amphibia</taxon>
        <taxon>Batrachia</taxon>
        <taxon>Caudata</taxon>
        <taxon>Salamandroidea</taxon>
        <taxon>Salamandridae</taxon>
        <taxon>Pleurodelinae</taxon>
        <taxon>Pleurodeles</taxon>
    </lineage>
</organism>
<feature type="domain" description="C2H2-type" evidence="12">
    <location>
        <begin position="494"/>
        <end position="521"/>
    </location>
</feature>
<feature type="domain" description="C2H2-type" evidence="12">
    <location>
        <begin position="521"/>
        <end position="548"/>
    </location>
</feature>
<evidence type="ECO:0000256" key="4">
    <source>
        <dbReference type="ARBA" id="ARBA00022737"/>
    </source>
</evidence>
<name>A0AAV7SVJ0_PLEWA</name>
<comment type="similarity">
    <text evidence="2">Belongs to the krueppel C2H2-type zinc-finger protein family.</text>
</comment>
<dbReference type="FunFam" id="3.30.160.60:FF:000038">
    <property type="entry name" value="Zinc finger protein 624"/>
    <property type="match status" value="1"/>
</dbReference>
<dbReference type="FunFam" id="3.30.160.60:FF:000100">
    <property type="entry name" value="Zinc finger 45-like"/>
    <property type="match status" value="2"/>
</dbReference>
<evidence type="ECO:0000313" key="14">
    <source>
        <dbReference type="Proteomes" id="UP001066276"/>
    </source>
</evidence>
<feature type="domain" description="C2H2-type" evidence="12">
    <location>
        <begin position="329"/>
        <end position="362"/>
    </location>
</feature>
<feature type="region of interest" description="Disordered" evidence="11">
    <location>
        <begin position="464"/>
        <end position="484"/>
    </location>
</feature>
<dbReference type="Gene3D" id="3.30.160.60">
    <property type="entry name" value="Classic Zinc Finger"/>
    <property type="match status" value="8"/>
</dbReference>
<keyword evidence="5 10" id="KW-0863">Zinc-finger</keyword>
<dbReference type="FunFam" id="3.30.160.60:FF:000446">
    <property type="entry name" value="Zinc finger protein"/>
    <property type="match status" value="1"/>
</dbReference>
<keyword evidence="8" id="KW-0804">Transcription</keyword>
<keyword evidence="9" id="KW-0539">Nucleus</keyword>
<reference evidence="13" key="1">
    <citation type="journal article" date="2022" name="bioRxiv">
        <title>Sequencing and chromosome-scale assembly of the giantPleurodeles waltlgenome.</title>
        <authorList>
            <person name="Brown T."/>
            <person name="Elewa A."/>
            <person name="Iarovenko S."/>
            <person name="Subramanian E."/>
            <person name="Araus A.J."/>
            <person name="Petzold A."/>
            <person name="Susuki M."/>
            <person name="Suzuki K.-i.T."/>
            <person name="Hayashi T."/>
            <person name="Toyoda A."/>
            <person name="Oliveira C."/>
            <person name="Osipova E."/>
            <person name="Leigh N.D."/>
            <person name="Simon A."/>
            <person name="Yun M.H."/>
        </authorList>
    </citation>
    <scope>NUCLEOTIDE SEQUENCE</scope>
    <source>
        <strain evidence="13">20211129_DDA</strain>
        <tissue evidence="13">Liver</tissue>
    </source>
</reference>
<dbReference type="EMBL" id="JANPWB010000007">
    <property type="protein sequence ID" value="KAJ1168121.1"/>
    <property type="molecule type" value="Genomic_DNA"/>
</dbReference>
<keyword evidence="6" id="KW-0862">Zinc</keyword>
<accession>A0AAV7SVJ0</accession>
<evidence type="ECO:0000256" key="9">
    <source>
        <dbReference type="ARBA" id="ARBA00023242"/>
    </source>
</evidence>
<feature type="domain" description="C2H2-type" evidence="12">
    <location>
        <begin position="412"/>
        <end position="439"/>
    </location>
</feature>
<keyword evidence="4" id="KW-0677">Repeat</keyword>
<sequence>MKQLGLAACLHKGESGVGWHPCACSSAVPATEECSDTTGQCVRSNKDDLPANCVRVIIKAEDEEIPVSLQEHQTDSHWMRIKEETLDSQEEYTEQKLEKPDSFPERLETKELLSENEEKPVVQYADQEQFHKSENVPISAGNTQHQTPEIGQGSSTKPKLKKPQRTYIENNSAIINEPGKYFKTFQSADQKTDIQEKLSLYIKKENILNNPPPLRICQQENTIVQGTPLPSTDNEINVTRSLLLDPHQDTSSAESGKSVDGLSLQRQLEKRRRKRYLFTECEKSYSDLSALKKQHNKHTGKRYPCAECEKSFGDLSLKRHHDKHTGKRYPCSECGKTYIRIACLKTHKIMHTVKKLHPGTRPVTDVTSNLASLQGNHDKHTVKRYPCKECEKSYSDLSALKKHYDKHTGKRYPCTECEKSFGDLSTLKRHHDKHTGKRYLCTECGRTYSRISCLKRHEIKHSVNRPVPSTRPGTDVTSNLSQQEHNDKHTVKRYLCPECKKSFSGLSALKRHHEKHTGKRYPCTECEKSFSDLSALRKHHEKHTGIRYLCTDCEKSFCNLSTLKRHSEKHIGKRYPCMECGKTYSRNSCLNKHKIVHTVNKPHAH</sequence>
<feature type="region of interest" description="Disordered" evidence="11">
    <location>
        <begin position="138"/>
        <end position="164"/>
    </location>
</feature>
<feature type="domain" description="C2H2-type" evidence="12">
    <location>
        <begin position="385"/>
        <end position="412"/>
    </location>
</feature>
<feature type="domain" description="C2H2-type" evidence="12">
    <location>
        <begin position="439"/>
        <end position="466"/>
    </location>
</feature>
<comment type="caution">
    <text evidence="13">The sequence shown here is derived from an EMBL/GenBank/DDBJ whole genome shotgun (WGS) entry which is preliminary data.</text>
</comment>
<gene>
    <name evidence="13" type="ORF">NDU88_000070</name>
</gene>
<proteinExistence type="inferred from homology"/>
<dbReference type="PROSITE" id="PS50157">
    <property type="entry name" value="ZINC_FINGER_C2H2_2"/>
    <property type="match status" value="9"/>
</dbReference>
<dbReference type="SUPFAM" id="SSF57667">
    <property type="entry name" value="beta-beta-alpha zinc fingers"/>
    <property type="match status" value="6"/>
</dbReference>
<feature type="domain" description="C2H2-type" evidence="12">
    <location>
        <begin position="575"/>
        <end position="602"/>
    </location>
</feature>
<protein>
    <recommendedName>
        <fullName evidence="12">C2H2-type domain-containing protein</fullName>
    </recommendedName>
</protein>
<dbReference type="InterPro" id="IPR036236">
    <property type="entry name" value="Znf_C2H2_sf"/>
</dbReference>
<dbReference type="InterPro" id="IPR050826">
    <property type="entry name" value="Krueppel_C2H2_ZnFinger"/>
</dbReference>
<dbReference type="InterPro" id="IPR013087">
    <property type="entry name" value="Znf_C2H2_type"/>
</dbReference>
<keyword evidence="14" id="KW-1185">Reference proteome</keyword>
<dbReference type="AlphaFoldDB" id="A0AAV7SVJ0"/>
<comment type="subcellular location">
    <subcellularLocation>
        <location evidence="1">Nucleus</location>
    </subcellularLocation>
</comment>
<dbReference type="FunFam" id="3.30.160.60:FF:000003">
    <property type="entry name" value="Zinc finger protein 3 homolog"/>
    <property type="match status" value="1"/>
</dbReference>
<evidence type="ECO:0000256" key="11">
    <source>
        <dbReference type="SAM" id="MobiDB-lite"/>
    </source>
</evidence>
<feature type="compositionally biased region" description="Polar residues" evidence="11">
    <location>
        <begin position="471"/>
        <end position="483"/>
    </location>
</feature>
<dbReference type="Proteomes" id="UP001066276">
    <property type="component" value="Chromosome 4_1"/>
</dbReference>
<evidence type="ECO:0000256" key="3">
    <source>
        <dbReference type="ARBA" id="ARBA00022723"/>
    </source>
</evidence>